<gene>
    <name evidence="2" type="ORF">FRACYDRAFT_270924</name>
</gene>
<dbReference type="AlphaFoldDB" id="A0A1E7EYN5"/>
<dbReference type="GO" id="GO:0006508">
    <property type="term" value="P:proteolysis"/>
    <property type="evidence" value="ECO:0007669"/>
    <property type="project" value="InterPro"/>
</dbReference>
<dbReference type="OrthoDB" id="1002242at2759"/>
<dbReference type="Gene3D" id="3.40.50.11320">
    <property type="match status" value="1"/>
</dbReference>
<reference evidence="2 3" key="1">
    <citation type="submission" date="2016-09" db="EMBL/GenBank/DDBJ databases">
        <title>Extensive genetic diversity and differential bi-allelic expression allows diatom success in the polar Southern Ocean.</title>
        <authorList>
            <consortium name="DOE Joint Genome Institute"/>
            <person name="Mock T."/>
            <person name="Otillar R.P."/>
            <person name="Strauss J."/>
            <person name="Dupont C."/>
            <person name="Frickenhaus S."/>
            <person name="Maumus F."/>
            <person name="Mcmullan M."/>
            <person name="Sanges R."/>
            <person name="Schmutz J."/>
            <person name="Toseland A."/>
            <person name="Valas R."/>
            <person name="Veluchamy A."/>
            <person name="Ward B.J."/>
            <person name="Allen A."/>
            <person name="Barry K."/>
            <person name="Falciatore A."/>
            <person name="Ferrante M."/>
            <person name="Fortunato A.E."/>
            <person name="Gloeckner G."/>
            <person name="Gruber A."/>
            <person name="Hipkin R."/>
            <person name="Janech M."/>
            <person name="Kroth P."/>
            <person name="Leese F."/>
            <person name="Lindquist E."/>
            <person name="Lyon B.R."/>
            <person name="Martin J."/>
            <person name="Mayer C."/>
            <person name="Parker M."/>
            <person name="Quesneville H."/>
            <person name="Raymond J."/>
            <person name="Uhlig C."/>
            <person name="Valentin K.U."/>
            <person name="Worden A.Z."/>
            <person name="Armbrust E.V."/>
            <person name="Bowler C."/>
            <person name="Green B."/>
            <person name="Moulton V."/>
            <person name="Van Oosterhout C."/>
            <person name="Grigoriev I."/>
        </authorList>
    </citation>
    <scope>NUCLEOTIDE SEQUENCE [LARGE SCALE GENOMIC DNA]</scope>
    <source>
        <strain evidence="2 3">CCMP1102</strain>
    </source>
</reference>
<organism evidence="2 3">
    <name type="scientific">Fragilariopsis cylindrus CCMP1102</name>
    <dbReference type="NCBI Taxonomy" id="635003"/>
    <lineage>
        <taxon>Eukaryota</taxon>
        <taxon>Sar</taxon>
        <taxon>Stramenopiles</taxon>
        <taxon>Ochrophyta</taxon>
        <taxon>Bacillariophyta</taxon>
        <taxon>Bacillariophyceae</taxon>
        <taxon>Bacillariophycidae</taxon>
        <taxon>Bacillariales</taxon>
        <taxon>Bacillariaceae</taxon>
        <taxon>Fragilariopsis</taxon>
    </lineage>
</organism>
<dbReference type="GO" id="GO:0004185">
    <property type="term" value="F:serine-type carboxypeptidase activity"/>
    <property type="evidence" value="ECO:0007669"/>
    <property type="project" value="InterPro"/>
</dbReference>
<dbReference type="InterPro" id="IPR029058">
    <property type="entry name" value="AB_hydrolase_fold"/>
</dbReference>
<name>A0A1E7EYN5_9STRA</name>
<evidence type="ECO:0000256" key="1">
    <source>
        <dbReference type="ARBA" id="ARBA00009431"/>
    </source>
</evidence>
<keyword evidence="3" id="KW-1185">Reference proteome</keyword>
<sequence length="146" mass="16482">MVPMEGTREAVQAIGFPIIKNQSYRGWYYNETAASIDFLAEKGRQFGTNLVASQLELAQFGGDVVNYEEGLSFITVHGAGHMVGRDRPQQSLHMFKKFIEKDEELSMLSPPLPLMESFDDPKKMLDSLESSVDWYETAQSPPYVQP</sequence>
<evidence type="ECO:0000313" key="2">
    <source>
        <dbReference type="EMBL" id="OEU11130.1"/>
    </source>
</evidence>
<accession>A0A1E7EYN5</accession>
<dbReference type="InParanoid" id="A0A1E7EYN5"/>
<dbReference type="Proteomes" id="UP000095751">
    <property type="component" value="Unassembled WGS sequence"/>
</dbReference>
<dbReference type="KEGG" id="fcy:FRACYDRAFT_270924"/>
<dbReference type="InterPro" id="IPR001563">
    <property type="entry name" value="Peptidase_S10"/>
</dbReference>
<dbReference type="SUPFAM" id="SSF53474">
    <property type="entry name" value="alpha/beta-Hydrolases"/>
    <property type="match status" value="1"/>
</dbReference>
<protein>
    <submittedName>
        <fullName evidence="2">Uncharacterized protein</fullName>
    </submittedName>
</protein>
<comment type="similarity">
    <text evidence="1">Belongs to the peptidase S10 family.</text>
</comment>
<proteinExistence type="inferred from homology"/>
<dbReference type="EMBL" id="KV784369">
    <property type="protein sequence ID" value="OEU11130.1"/>
    <property type="molecule type" value="Genomic_DNA"/>
</dbReference>
<dbReference type="Pfam" id="PF00450">
    <property type="entry name" value="Peptidase_S10"/>
    <property type="match status" value="1"/>
</dbReference>
<evidence type="ECO:0000313" key="3">
    <source>
        <dbReference type="Proteomes" id="UP000095751"/>
    </source>
</evidence>